<comment type="caution">
    <text evidence="1">The sequence shown here is derived from an EMBL/GenBank/DDBJ whole genome shotgun (WGS) entry which is preliminary data.</text>
</comment>
<evidence type="ECO:0000313" key="2">
    <source>
        <dbReference type="Proteomes" id="UP001055879"/>
    </source>
</evidence>
<dbReference type="Proteomes" id="UP001055879">
    <property type="component" value="Linkage Group LG14"/>
</dbReference>
<protein>
    <submittedName>
        <fullName evidence="1">Uncharacterized protein</fullName>
    </submittedName>
</protein>
<name>A0ACB8Y2B9_ARCLA</name>
<sequence>MFPRSQPSGAQNRKRKKKQQEISQSLHGSLNKFFVRKEKPIESPSSNDNVDEPDVVENIVDEPDVDEPDVVENIVDEPHVTLNIFEPSVWDKLSSKMKDLLKEKGHNELIEMLASSVKSAIIAKIKEAKYFSVILDCTPDASHKEHTTLIIRCVHVSSVPIKVDEFFLEFIVVEDTSGKGLFDVLQDVLKSLDLDINCVRGQGYDNGANMKGKHQGAQRRDNGFDLAIIEAKEIAENIGVEPEFPLRSRFEQMKHFESIFGFLFDASKFVKLRDDELKKCCLNHEVALTHGDDVDIDGKYLFTELQILQGMIPNEAYEEEKPWTSIQVMEFVRKVDMFPHVLLAYKILLTVPVTVASIEKSFSKLKLLKSYLRTTMSQERLNGRHVFGRMMNDVVDRVVVRIATERYKEVQLSLKLFLRFLCVCRLVLASLISASDERGNTILSARDMVVLYMPDIPVLEAERDKLKNQNSVLLKQIQELKFNLSNSDKTPDCIKCTNTVKSDIAGIISAREKEIKEREKIIVLKENTIVTYEKELKLKDRKIANLQSQLKTTEQKSSKLKDESVKIQNKLKAFEDQISVLEKKNDELQTSLQAEKEKSNVKTSSTQQSSEISKKTLQEKKDLELRCIKLSKQVSDFEKIIITERDTFAKERKVLEDKNTEFPKQISTLQDLLEKERNIFKEKKQSFEQEKKLFEKKNAGIFKDISEKNKNLETDFEQERSYFETEISKLMSKISVLSSHILKEQMARSDLKKNSASYYIKSLGKSSKKIQMVWRVKDSSKEKKKKDKTFNFTTNAKKNRKHKGPKYQWVPKPVKSVSQELESGNNNCLGKIQGLRKFVEVCARFIEVCARFIEISSSDLSEIRKERFAYASRYAKTDLRNLLNKQSYSSQELICVTYSKRKAWFAQHSGYAKRGSFKMTSKDALSIGTDVKPPVLFKGEYEQWKDRFVDFVDRHTNGENILLSIMEGPMVPVTVQIPDNDSSDSEDGTEEREQKMKTVPVEYSQYSEEQKSRYKADKQARSLLLQSIPNDIYVKIDNYKGNAKKMWD</sequence>
<gene>
    <name evidence="1" type="ORF">L6452_37201</name>
</gene>
<proteinExistence type="predicted"/>
<dbReference type="EMBL" id="CM042060">
    <property type="protein sequence ID" value="KAI3677927.1"/>
    <property type="molecule type" value="Genomic_DNA"/>
</dbReference>
<accession>A0ACB8Y2B9</accession>
<keyword evidence="2" id="KW-1185">Reference proteome</keyword>
<organism evidence="1 2">
    <name type="scientific">Arctium lappa</name>
    <name type="common">Greater burdock</name>
    <name type="synonym">Lappa major</name>
    <dbReference type="NCBI Taxonomy" id="4217"/>
    <lineage>
        <taxon>Eukaryota</taxon>
        <taxon>Viridiplantae</taxon>
        <taxon>Streptophyta</taxon>
        <taxon>Embryophyta</taxon>
        <taxon>Tracheophyta</taxon>
        <taxon>Spermatophyta</taxon>
        <taxon>Magnoliopsida</taxon>
        <taxon>eudicotyledons</taxon>
        <taxon>Gunneridae</taxon>
        <taxon>Pentapetalae</taxon>
        <taxon>asterids</taxon>
        <taxon>campanulids</taxon>
        <taxon>Asterales</taxon>
        <taxon>Asteraceae</taxon>
        <taxon>Carduoideae</taxon>
        <taxon>Cardueae</taxon>
        <taxon>Arctiinae</taxon>
        <taxon>Arctium</taxon>
    </lineage>
</organism>
<reference evidence="1 2" key="2">
    <citation type="journal article" date="2022" name="Mol. Ecol. Resour.">
        <title>The genomes of chicory, endive, great burdock and yacon provide insights into Asteraceae paleo-polyploidization history and plant inulin production.</title>
        <authorList>
            <person name="Fan W."/>
            <person name="Wang S."/>
            <person name="Wang H."/>
            <person name="Wang A."/>
            <person name="Jiang F."/>
            <person name="Liu H."/>
            <person name="Zhao H."/>
            <person name="Xu D."/>
            <person name="Zhang Y."/>
        </authorList>
    </citation>
    <scope>NUCLEOTIDE SEQUENCE [LARGE SCALE GENOMIC DNA]</scope>
    <source>
        <strain evidence="2">cv. Niubang</strain>
    </source>
</reference>
<reference evidence="2" key="1">
    <citation type="journal article" date="2022" name="Mol. Ecol. Resour.">
        <title>The genomes of chicory, endive, great burdock and yacon provide insights into Asteraceae palaeo-polyploidization history and plant inulin production.</title>
        <authorList>
            <person name="Fan W."/>
            <person name="Wang S."/>
            <person name="Wang H."/>
            <person name="Wang A."/>
            <person name="Jiang F."/>
            <person name="Liu H."/>
            <person name="Zhao H."/>
            <person name="Xu D."/>
            <person name="Zhang Y."/>
        </authorList>
    </citation>
    <scope>NUCLEOTIDE SEQUENCE [LARGE SCALE GENOMIC DNA]</scope>
    <source>
        <strain evidence="2">cv. Niubang</strain>
    </source>
</reference>
<evidence type="ECO:0000313" key="1">
    <source>
        <dbReference type="EMBL" id="KAI3677927.1"/>
    </source>
</evidence>